<dbReference type="Pfam" id="PF17917">
    <property type="entry name" value="RT_RNaseH"/>
    <property type="match status" value="1"/>
</dbReference>
<keyword evidence="6" id="KW-0378">Hydrolase</keyword>
<protein>
    <recommendedName>
        <fullName evidence="1">RNA-directed DNA polymerase</fullName>
        <ecNumber evidence="1">2.7.7.49</ecNumber>
    </recommendedName>
</protein>
<organism evidence="11 12">
    <name type="scientific">Parnassius mnemosyne</name>
    <name type="common">clouded apollo</name>
    <dbReference type="NCBI Taxonomy" id="213953"/>
    <lineage>
        <taxon>Eukaryota</taxon>
        <taxon>Metazoa</taxon>
        <taxon>Ecdysozoa</taxon>
        <taxon>Arthropoda</taxon>
        <taxon>Hexapoda</taxon>
        <taxon>Insecta</taxon>
        <taxon>Pterygota</taxon>
        <taxon>Neoptera</taxon>
        <taxon>Endopterygota</taxon>
        <taxon>Lepidoptera</taxon>
        <taxon>Glossata</taxon>
        <taxon>Ditrysia</taxon>
        <taxon>Papilionoidea</taxon>
        <taxon>Papilionidae</taxon>
        <taxon>Parnassiinae</taxon>
        <taxon>Parnassini</taxon>
        <taxon>Parnassius</taxon>
        <taxon>Driopa</taxon>
    </lineage>
</organism>
<dbReference type="Pfam" id="PF00078">
    <property type="entry name" value="RVT_1"/>
    <property type="match status" value="1"/>
</dbReference>
<dbReference type="InterPro" id="IPR000477">
    <property type="entry name" value="RT_dom"/>
</dbReference>
<dbReference type="CDD" id="cd05481">
    <property type="entry name" value="retropepsin_like_LTR_1"/>
    <property type="match status" value="1"/>
</dbReference>
<evidence type="ECO:0000259" key="9">
    <source>
        <dbReference type="PROSITE" id="PS50175"/>
    </source>
</evidence>
<dbReference type="InterPro" id="IPR043502">
    <property type="entry name" value="DNA/RNA_pol_sf"/>
</dbReference>
<dbReference type="GO" id="GO:0042575">
    <property type="term" value="C:DNA polymerase complex"/>
    <property type="evidence" value="ECO:0007669"/>
    <property type="project" value="UniProtKB-ARBA"/>
</dbReference>
<evidence type="ECO:0000256" key="5">
    <source>
        <dbReference type="ARBA" id="ARBA00022759"/>
    </source>
</evidence>
<keyword evidence="2" id="KW-0808">Transferase</keyword>
<dbReference type="InterPro" id="IPR041373">
    <property type="entry name" value="RT_RNaseH"/>
</dbReference>
<dbReference type="PANTHER" id="PTHR37984">
    <property type="entry name" value="PROTEIN CBG26694"/>
    <property type="match status" value="1"/>
</dbReference>
<dbReference type="InterPro" id="IPR012337">
    <property type="entry name" value="RNaseH-like_sf"/>
</dbReference>
<dbReference type="CDD" id="cd01647">
    <property type="entry name" value="RT_LTR"/>
    <property type="match status" value="1"/>
</dbReference>
<evidence type="ECO:0000256" key="2">
    <source>
        <dbReference type="ARBA" id="ARBA00022679"/>
    </source>
</evidence>
<dbReference type="InterPro" id="IPR001584">
    <property type="entry name" value="Integrase_cat-core"/>
</dbReference>
<dbReference type="InterPro" id="IPR050951">
    <property type="entry name" value="Retrovirus_Pol_polyprotein"/>
</dbReference>
<keyword evidence="12" id="KW-1185">Reference proteome</keyword>
<dbReference type="FunFam" id="1.10.340.70:FF:000003">
    <property type="entry name" value="Protein CBG25708"/>
    <property type="match status" value="1"/>
</dbReference>
<dbReference type="GO" id="GO:0003676">
    <property type="term" value="F:nucleic acid binding"/>
    <property type="evidence" value="ECO:0007669"/>
    <property type="project" value="InterPro"/>
</dbReference>
<dbReference type="FunFam" id="3.30.420.10:FF:000063">
    <property type="entry name" value="Retrovirus-related Pol polyprotein from transposon 297-like Protein"/>
    <property type="match status" value="1"/>
</dbReference>
<feature type="region of interest" description="Disordered" evidence="8">
    <location>
        <begin position="1321"/>
        <end position="1354"/>
    </location>
</feature>
<evidence type="ECO:0000256" key="6">
    <source>
        <dbReference type="ARBA" id="ARBA00022801"/>
    </source>
</evidence>
<dbReference type="CDD" id="cd09274">
    <property type="entry name" value="RNase_HI_RT_Ty3"/>
    <property type="match status" value="1"/>
</dbReference>
<keyword evidence="7" id="KW-0695">RNA-directed DNA polymerase</keyword>
<evidence type="ECO:0000256" key="3">
    <source>
        <dbReference type="ARBA" id="ARBA00022695"/>
    </source>
</evidence>
<dbReference type="InterPro" id="IPR021109">
    <property type="entry name" value="Peptidase_aspartic_dom_sf"/>
</dbReference>
<dbReference type="Gene3D" id="3.30.70.270">
    <property type="match status" value="2"/>
</dbReference>
<dbReference type="SUPFAM" id="SSF53098">
    <property type="entry name" value="Ribonuclease H-like"/>
    <property type="match status" value="1"/>
</dbReference>
<dbReference type="PROSITE" id="PS50994">
    <property type="entry name" value="INTEGRASE"/>
    <property type="match status" value="1"/>
</dbReference>
<dbReference type="Proteomes" id="UP001314205">
    <property type="component" value="Unassembled WGS sequence"/>
</dbReference>
<dbReference type="Pfam" id="PF17921">
    <property type="entry name" value="Integrase_H2C2"/>
    <property type="match status" value="1"/>
</dbReference>
<dbReference type="PANTHER" id="PTHR37984:SF8">
    <property type="entry name" value="CCHC-TYPE DOMAIN-CONTAINING PROTEIN"/>
    <property type="match status" value="1"/>
</dbReference>
<dbReference type="GO" id="GO:0003964">
    <property type="term" value="F:RNA-directed DNA polymerase activity"/>
    <property type="evidence" value="ECO:0007669"/>
    <property type="project" value="UniProtKB-KW"/>
</dbReference>
<dbReference type="Pfam" id="PF00665">
    <property type="entry name" value="rve"/>
    <property type="match status" value="1"/>
</dbReference>
<dbReference type="Gene3D" id="3.30.420.10">
    <property type="entry name" value="Ribonuclease H-like superfamily/Ribonuclease H"/>
    <property type="match status" value="1"/>
</dbReference>
<dbReference type="EC" id="2.7.7.49" evidence="1"/>
<dbReference type="Gene3D" id="1.10.340.70">
    <property type="match status" value="1"/>
</dbReference>
<evidence type="ECO:0000256" key="1">
    <source>
        <dbReference type="ARBA" id="ARBA00012493"/>
    </source>
</evidence>
<dbReference type="InterPro" id="IPR036397">
    <property type="entry name" value="RNaseH_sf"/>
</dbReference>
<dbReference type="Gene3D" id="3.10.10.10">
    <property type="entry name" value="HIV Type 1 Reverse Transcriptase, subunit A, domain 1"/>
    <property type="match status" value="1"/>
</dbReference>
<dbReference type="InterPro" id="IPR043128">
    <property type="entry name" value="Rev_trsase/Diguanyl_cyclase"/>
</dbReference>
<dbReference type="PROSITE" id="PS50175">
    <property type="entry name" value="ASP_PROT_RETROV"/>
    <property type="match status" value="1"/>
</dbReference>
<dbReference type="SUPFAM" id="SSF50630">
    <property type="entry name" value="Acid proteases"/>
    <property type="match status" value="1"/>
</dbReference>
<dbReference type="FunFam" id="3.10.10.10:FF:000003">
    <property type="entry name" value="Retrovirus-related Pol polyprotein from transposon 297-like Protein"/>
    <property type="match status" value="1"/>
</dbReference>
<feature type="domain" description="Peptidase A2" evidence="9">
    <location>
        <begin position="335"/>
        <end position="414"/>
    </location>
</feature>
<keyword evidence="3" id="KW-0548">Nucleotidyltransferase</keyword>
<feature type="compositionally biased region" description="Basic and acidic residues" evidence="8">
    <location>
        <begin position="1345"/>
        <end position="1354"/>
    </location>
</feature>
<dbReference type="GO" id="GO:0015074">
    <property type="term" value="P:DNA integration"/>
    <property type="evidence" value="ECO:0007669"/>
    <property type="project" value="InterPro"/>
</dbReference>
<name>A0AAV1LUS3_9NEOP</name>
<dbReference type="GO" id="GO:0004190">
    <property type="term" value="F:aspartic-type endopeptidase activity"/>
    <property type="evidence" value="ECO:0007669"/>
    <property type="project" value="InterPro"/>
</dbReference>
<dbReference type="FunFam" id="3.30.70.270:FF:000063">
    <property type="entry name" value="Zinc knuckle domaincontaining protein"/>
    <property type="match status" value="1"/>
</dbReference>
<comment type="caution">
    <text evidence="11">The sequence shown here is derived from an EMBL/GenBank/DDBJ whole genome shotgun (WGS) entry which is preliminary data.</text>
</comment>
<accession>A0AAV1LUS3</accession>
<dbReference type="EMBL" id="CAVLGL010000096">
    <property type="protein sequence ID" value="CAK1597919.1"/>
    <property type="molecule type" value="Genomic_DNA"/>
</dbReference>
<dbReference type="InterPro" id="IPR001995">
    <property type="entry name" value="Peptidase_A2_cat"/>
</dbReference>
<dbReference type="GO" id="GO:0004519">
    <property type="term" value="F:endonuclease activity"/>
    <property type="evidence" value="ECO:0007669"/>
    <property type="project" value="UniProtKB-KW"/>
</dbReference>
<dbReference type="InterPro" id="IPR041588">
    <property type="entry name" value="Integrase_H2C2"/>
</dbReference>
<evidence type="ECO:0000313" key="11">
    <source>
        <dbReference type="EMBL" id="CAK1597919.1"/>
    </source>
</evidence>
<dbReference type="SUPFAM" id="SSF56672">
    <property type="entry name" value="DNA/RNA polymerases"/>
    <property type="match status" value="1"/>
</dbReference>
<evidence type="ECO:0000256" key="8">
    <source>
        <dbReference type="SAM" id="MobiDB-lite"/>
    </source>
</evidence>
<evidence type="ECO:0000256" key="7">
    <source>
        <dbReference type="ARBA" id="ARBA00022918"/>
    </source>
</evidence>
<reference evidence="11 12" key="1">
    <citation type="submission" date="2023-11" db="EMBL/GenBank/DDBJ databases">
        <authorList>
            <person name="Hedman E."/>
            <person name="Englund M."/>
            <person name="Stromberg M."/>
            <person name="Nyberg Akerstrom W."/>
            <person name="Nylinder S."/>
            <person name="Jareborg N."/>
            <person name="Kallberg Y."/>
            <person name="Kronander E."/>
        </authorList>
    </citation>
    <scope>NUCLEOTIDE SEQUENCE [LARGE SCALE GENOMIC DNA]</scope>
</reference>
<keyword evidence="5" id="KW-0255">Endonuclease</keyword>
<keyword evidence="4" id="KW-0540">Nuclease</keyword>
<sequence>MEGVLSPPKPFRFDGSSDYANLSASWTKWRNSYEIYTKACEITNKAASVQINILLHVLGEQCREILDQNKDSLLKCTTAEAVLQILDGHFNIKPNVTVERHRFFTRNQRENETIEQYVFDLQKLAQTCDFGALNDGLIKDRLICGVSNSVIRERLLREYDLTLSKALEICRVAIVSRVYADNIKQEQLSACLINNNNQAVENDENIWSVRHRRDSRRGYRGGAGGVSADARIGGRGVRGGATRSAQRPPPRARGERAFTGSTLWVKQCGHCGSVHKKFECPAYGKQCLRCAKMNHFARACVARVFNVEESDEQVIHTVKSSSEWNVNLMINNKSINFKLDTGADVNILPLYYLPQIGVSDKDLLKTNTKLSGYSGTAIKVVGKITLKVYYKSKMYMLEFKIADVKSMPVLGRFACSELDMVRRVMSIQEDSGVPSFLGQYDDVFQGIGCLPGNYRIKLHENVVPVVHAPRKLPFAIRDNVKKKLEEMEKQGIIAKVEGPSDWVSSLTIVKKANGDIRVCLDPKELNSAIKREYFRLPSLDEIVSKHSGARYFSTLDAVAGFWQVALDDTSELCTFNTPFGRYKFLRLPYGICSAPEVFHKKIYENFDDLDGVCMYIDDLLVYGCSKKEHDERLKLVLDRCRKVNLKLNKNKCKFGLEEIRYLGHRITKKGLYPDNSHITAITNMPKPENKKDVERLLGLITYVGAFIPNLSDKTLLLRVLLKKETEWHWDERHDECLKVIKECLSKPPVLRYYDLDLPITISVDASKSGLGACLMQNGMPVCYASKSLSKAEQRYAQIEKELYACVFACERFHAYIYGRTDVVIETDHKPLVSIIKKPIVDSPSRLQRMLLKLQRYTFKLVYKAGKHLFIADALSRAYEPEPALSAQLSSADYTQHDEVCAITRYMAMSAATEVTDLQFIKLQKSSENDDELALLRKYIIGGWPANKHDVMDLVKPYWGYKEHLSIAYGLVWKDQRIVVPKLLRKDLLNKIHVGHVGLQKCQLRARETVFWPGINNDLKNLISNCSICLTYRKHNQKEEMQPHEIPDRPWAKVGTDLFQIKGVDYLLLVDYYSKFFEIEKLQCTTSPSIIETLKNIFCRQGIPNVVMSDCGPQFSSSLFRQFSLEWNFKHITSSPRYPQSNGQIERMVQTVKNIILKSKEDGVDYRLALLEYLNTPLENNISSPAELLQSRKFRSMLPKLDHTLKPKLQKNVHNKLVMRQNNQKYYYDQHTRNLDQLSNGQKVRVLLDVNKREWLSGTILCQLRYRSYKIKLANGSIIIRNRRHIIKDSPHRKVASRYTLNNYDDIQPHCPQNNQVSNCTIPSGTSPNTVNNNNYYVTRSGRTVRPPDRLGFEH</sequence>
<feature type="region of interest" description="Disordered" evidence="8">
    <location>
        <begin position="236"/>
        <end position="255"/>
    </location>
</feature>
<dbReference type="GO" id="GO:0006508">
    <property type="term" value="P:proteolysis"/>
    <property type="evidence" value="ECO:0007669"/>
    <property type="project" value="InterPro"/>
</dbReference>
<dbReference type="FunFam" id="3.10.20.370:FF:000001">
    <property type="entry name" value="Retrovirus-related Pol polyprotein from transposon 17.6-like protein"/>
    <property type="match status" value="1"/>
</dbReference>
<dbReference type="Gene3D" id="2.40.70.10">
    <property type="entry name" value="Acid Proteases"/>
    <property type="match status" value="1"/>
</dbReference>
<evidence type="ECO:0000259" key="10">
    <source>
        <dbReference type="PROSITE" id="PS50994"/>
    </source>
</evidence>
<evidence type="ECO:0000256" key="4">
    <source>
        <dbReference type="ARBA" id="ARBA00022722"/>
    </source>
</evidence>
<proteinExistence type="predicted"/>
<feature type="compositionally biased region" description="Low complexity" evidence="8">
    <location>
        <begin position="1328"/>
        <end position="1338"/>
    </location>
</feature>
<evidence type="ECO:0000313" key="12">
    <source>
        <dbReference type="Proteomes" id="UP001314205"/>
    </source>
</evidence>
<feature type="domain" description="Integrase catalytic" evidence="10">
    <location>
        <begin position="1045"/>
        <end position="1206"/>
    </location>
</feature>
<gene>
    <name evidence="11" type="ORF">PARMNEM_LOCUS17007</name>
</gene>